<sequence length="160" mass="17152">MSEESSLLQEEKRGRETEGRERFRGSERSRTREVEKRCSLAPARRWGARGEARRHGRELLCSGVMRTARHGGVSTLPTEDACGHGGVGSIGGRRWVVVDPEEAAVGGRSGSEGATLCGGDEGVGAGSCWGQVTLKVVVVYEDVGGWPKDGCLLVGAGRWW</sequence>
<feature type="region of interest" description="Disordered" evidence="1">
    <location>
        <begin position="1"/>
        <end position="36"/>
    </location>
</feature>
<dbReference type="AlphaFoldDB" id="A0AAX6G073"/>
<dbReference type="Proteomes" id="UP001140949">
    <property type="component" value="Unassembled WGS sequence"/>
</dbReference>
<accession>A0AAX6G073</accession>
<dbReference type="EMBL" id="JANAVB010024600">
    <property type="protein sequence ID" value="KAJ6822096.1"/>
    <property type="molecule type" value="Genomic_DNA"/>
</dbReference>
<gene>
    <name evidence="2" type="ORF">M6B38_390270</name>
</gene>
<evidence type="ECO:0000313" key="3">
    <source>
        <dbReference type="Proteomes" id="UP001140949"/>
    </source>
</evidence>
<keyword evidence="3" id="KW-1185">Reference proteome</keyword>
<proteinExistence type="predicted"/>
<feature type="compositionally biased region" description="Basic and acidic residues" evidence="1">
    <location>
        <begin position="9"/>
        <end position="36"/>
    </location>
</feature>
<evidence type="ECO:0000256" key="1">
    <source>
        <dbReference type="SAM" id="MobiDB-lite"/>
    </source>
</evidence>
<comment type="caution">
    <text evidence="2">The sequence shown here is derived from an EMBL/GenBank/DDBJ whole genome shotgun (WGS) entry which is preliminary data.</text>
</comment>
<reference evidence="2" key="1">
    <citation type="journal article" date="2023" name="GigaByte">
        <title>Genome assembly of the bearded iris, Iris pallida Lam.</title>
        <authorList>
            <person name="Bruccoleri R.E."/>
            <person name="Oakeley E.J."/>
            <person name="Faust A.M.E."/>
            <person name="Altorfer M."/>
            <person name="Dessus-Babus S."/>
            <person name="Burckhardt D."/>
            <person name="Oertli M."/>
            <person name="Naumann U."/>
            <person name="Petersen F."/>
            <person name="Wong J."/>
        </authorList>
    </citation>
    <scope>NUCLEOTIDE SEQUENCE</scope>
    <source>
        <strain evidence="2">GSM-AAB239-AS_SAM_17_03QT</strain>
    </source>
</reference>
<protein>
    <submittedName>
        <fullName evidence="2">Proline-rich receptor-like protein kinase PERK9</fullName>
    </submittedName>
</protein>
<keyword evidence="2" id="KW-0675">Receptor</keyword>
<keyword evidence="2" id="KW-0808">Transferase</keyword>
<organism evidence="2 3">
    <name type="scientific">Iris pallida</name>
    <name type="common">Sweet iris</name>
    <dbReference type="NCBI Taxonomy" id="29817"/>
    <lineage>
        <taxon>Eukaryota</taxon>
        <taxon>Viridiplantae</taxon>
        <taxon>Streptophyta</taxon>
        <taxon>Embryophyta</taxon>
        <taxon>Tracheophyta</taxon>
        <taxon>Spermatophyta</taxon>
        <taxon>Magnoliopsida</taxon>
        <taxon>Liliopsida</taxon>
        <taxon>Asparagales</taxon>
        <taxon>Iridaceae</taxon>
        <taxon>Iridoideae</taxon>
        <taxon>Irideae</taxon>
        <taxon>Iris</taxon>
    </lineage>
</organism>
<evidence type="ECO:0000313" key="2">
    <source>
        <dbReference type="EMBL" id="KAJ6822096.1"/>
    </source>
</evidence>
<reference evidence="2" key="2">
    <citation type="submission" date="2023-04" db="EMBL/GenBank/DDBJ databases">
        <authorList>
            <person name="Bruccoleri R.E."/>
            <person name="Oakeley E.J."/>
            <person name="Faust A.-M."/>
            <person name="Dessus-Babus S."/>
            <person name="Altorfer M."/>
            <person name="Burckhardt D."/>
            <person name="Oertli M."/>
            <person name="Naumann U."/>
            <person name="Petersen F."/>
            <person name="Wong J."/>
        </authorList>
    </citation>
    <scope>NUCLEOTIDE SEQUENCE</scope>
    <source>
        <strain evidence="2">GSM-AAB239-AS_SAM_17_03QT</strain>
        <tissue evidence="2">Leaf</tissue>
    </source>
</reference>
<name>A0AAX6G073_IRIPA</name>
<dbReference type="GO" id="GO:0016301">
    <property type="term" value="F:kinase activity"/>
    <property type="evidence" value="ECO:0007669"/>
    <property type="project" value="UniProtKB-KW"/>
</dbReference>
<keyword evidence="2" id="KW-0418">Kinase</keyword>